<reference evidence="6" key="1">
    <citation type="submission" date="2016-10" db="EMBL/GenBank/DDBJ databases">
        <authorList>
            <person name="Varghese N."/>
            <person name="Submissions S."/>
        </authorList>
    </citation>
    <scope>NUCLEOTIDE SEQUENCE [LARGE SCALE GENOMIC DNA]</scope>
    <source>
        <strain evidence="6">DSM 16477</strain>
    </source>
</reference>
<organism evidence="5 6">
    <name type="scientific">Sulfitobacter delicatus</name>
    <dbReference type="NCBI Taxonomy" id="218672"/>
    <lineage>
        <taxon>Bacteria</taxon>
        <taxon>Pseudomonadati</taxon>
        <taxon>Pseudomonadota</taxon>
        <taxon>Alphaproteobacteria</taxon>
        <taxon>Rhodobacterales</taxon>
        <taxon>Roseobacteraceae</taxon>
        <taxon>Sulfitobacter</taxon>
    </lineage>
</organism>
<protein>
    <submittedName>
        <fullName evidence="5">Ornithine carbamoyltransferase</fullName>
    </submittedName>
</protein>
<keyword evidence="6" id="KW-1185">Reference proteome</keyword>
<dbReference type="Pfam" id="PF02729">
    <property type="entry name" value="OTCace_N"/>
    <property type="match status" value="1"/>
</dbReference>
<dbReference type="SUPFAM" id="SSF53671">
    <property type="entry name" value="Aspartate/ornithine carbamoyltransferase"/>
    <property type="match status" value="1"/>
</dbReference>
<feature type="domain" description="Aspartate/ornithine carbamoyltransferase Asp/Orn-binding" evidence="3">
    <location>
        <begin position="81"/>
        <end position="215"/>
    </location>
</feature>
<evidence type="ECO:0000259" key="4">
    <source>
        <dbReference type="Pfam" id="PF02729"/>
    </source>
</evidence>
<feature type="domain" description="Aspartate/ornithine carbamoyltransferase carbamoyl-P binding" evidence="4">
    <location>
        <begin position="4"/>
        <end position="72"/>
    </location>
</feature>
<dbReference type="EMBL" id="FNBP01000005">
    <property type="protein sequence ID" value="SDG20725.1"/>
    <property type="molecule type" value="Genomic_DNA"/>
</dbReference>
<keyword evidence="2 5" id="KW-0808">Transferase</keyword>
<dbReference type="STRING" id="218672.SAMN04489759_105154"/>
<dbReference type="GO" id="GO:0019240">
    <property type="term" value="P:citrulline biosynthetic process"/>
    <property type="evidence" value="ECO:0007669"/>
    <property type="project" value="TreeGrafter"/>
</dbReference>
<dbReference type="InterPro" id="IPR036901">
    <property type="entry name" value="Asp/Orn_carbamoylTrfase_sf"/>
</dbReference>
<dbReference type="InterPro" id="IPR006132">
    <property type="entry name" value="Asp/Orn_carbamoyltranf_P-bd"/>
</dbReference>
<dbReference type="InterPro" id="IPR006131">
    <property type="entry name" value="Asp_carbamoyltransf_Asp/Orn-bd"/>
</dbReference>
<evidence type="ECO:0000313" key="5">
    <source>
        <dbReference type="EMBL" id="SDG20725.1"/>
    </source>
</evidence>
<dbReference type="Pfam" id="PF00185">
    <property type="entry name" value="OTCace"/>
    <property type="match status" value="1"/>
</dbReference>
<dbReference type="AlphaFoldDB" id="A0A1G7SCC8"/>
<proteinExistence type="predicted"/>
<gene>
    <name evidence="5" type="ORF">SAMN04489759_105154</name>
</gene>
<name>A0A1G7SCC8_9RHOB</name>
<comment type="function">
    <text evidence="1">Reversibly catalyzes the transfer of the carbamoyl group from carbamoyl phosphate (CP) to the N(epsilon) atom of ornithine (ORN) to produce L-citrulline.</text>
</comment>
<evidence type="ECO:0000259" key="3">
    <source>
        <dbReference type="Pfam" id="PF00185"/>
    </source>
</evidence>
<dbReference type="Proteomes" id="UP000199399">
    <property type="component" value="Unassembled WGS sequence"/>
</dbReference>
<evidence type="ECO:0000256" key="2">
    <source>
        <dbReference type="ARBA" id="ARBA00022679"/>
    </source>
</evidence>
<dbReference type="Gene3D" id="3.40.50.1370">
    <property type="entry name" value="Aspartate/ornithine carbamoyltransferase"/>
    <property type="match status" value="2"/>
</dbReference>
<dbReference type="GO" id="GO:0016597">
    <property type="term" value="F:amino acid binding"/>
    <property type="evidence" value="ECO:0007669"/>
    <property type="project" value="InterPro"/>
</dbReference>
<accession>A0A1G7SCC8</accession>
<evidence type="ECO:0000313" key="6">
    <source>
        <dbReference type="Proteomes" id="UP000199399"/>
    </source>
</evidence>
<sequence>MGGTCVPVTAKLEGGETVEDIAGYLDNWFDLMAVRTPRFAALKSFADALEAPAMNLRTNDNHPCEVIGDLAYVMSVRGSWQGLRVAVVGPAGNIASSWFEAAQVLDLDVLQVTPKGFEAPEQARGPCDVTDDMRGIEDADLIVTDCWPSDLDAAGVEAFQKCRVTASNLDRCRPDVLFVPCPPVTRGQEVSEDAMRHPACAVPRAKAFLLHAQNAYAEAVIGRV</sequence>
<evidence type="ECO:0000256" key="1">
    <source>
        <dbReference type="ARBA" id="ARBA00003822"/>
    </source>
</evidence>
<dbReference type="GO" id="GO:0004585">
    <property type="term" value="F:ornithine carbamoyltransferase activity"/>
    <property type="evidence" value="ECO:0007669"/>
    <property type="project" value="TreeGrafter"/>
</dbReference>
<dbReference type="GO" id="GO:0042450">
    <property type="term" value="P:L-arginine biosynthetic process via ornithine"/>
    <property type="evidence" value="ECO:0007669"/>
    <property type="project" value="TreeGrafter"/>
</dbReference>
<dbReference type="PANTHER" id="PTHR45753">
    <property type="entry name" value="ORNITHINE CARBAMOYLTRANSFERASE, MITOCHONDRIAL"/>
    <property type="match status" value="1"/>
</dbReference>
<dbReference type="PANTHER" id="PTHR45753:SF3">
    <property type="entry name" value="ORNITHINE TRANSCARBAMYLASE, MITOCHONDRIAL"/>
    <property type="match status" value="1"/>
</dbReference>